<feature type="transmembrane region" description="Helical" evidence="1">
    <location>
        <begin position="121"/>
        <end position="140"/>
    </location>
</feature>
<gene>
    <name evidence="2" type="ORF">V1286_004603</name>
</gene>
<comment type="caution">
    <text evidence="2">The sequence shown here is derived from an EMBL/GenBank/DDBJ whole genome shotgun (WGS) entry which is preliminary data.</text>
</comment>
<proteinExistence type="predicted"/>
<feature type="transmembrane region" description="Helical" evidence="1">
    <location>
        <begin position="160"/>
        <end position="187"/>
    </location>
</feature>
<reference evidence="2 3" key="1">
    <citation type="submission" date="2024-02" db="EMBL/GenBank/DDBJ databases">
        <title>Adaptive strategies in a cosmopolitan and abundant soil bacterium.</title>
        <authorList>
            <person name="Carini P."/>
        </authorList>
    </citation>
    <scope>NUCLEOTIDE SEQUENCE [LARGE SCALE GENOMIC DNA]</scope>
    <source>
        <strain evidence="2 3">AZCC 1608</strain>
    </source>
</reference>
<keyword evidence="1" id="KW-0472">Membrane</keyword>
<feature type="transmembrane region" description="Helical" evidence="1">
    <location>
        <begin position="12"/>
        <end position="35"/>
    </location>
</feature>
<evidence type="ECO:0000313" key="3">
    <source>
        <dbReference type="Proteomes" id="UP001364224"/>
    </source>
</evidence>
<feature type="transmembrane region" description="Helical" evidence="1">
    <location>
        <begin position="199"/>
        <end position="220"/>
    </location>
</feature>
<accession>A0ABU8BEV8</accession>
<keyword evidence="1" id="KW-0812">Transmembrane</keyword>
<evidence type="ECO:0000256" key="1">
    <source>
        <dbReference type="SAM" id="Phobius"/>
    </source>
</evidence>
<evidence type="ECO:0008006" key="4">
    <source>
        <dbReference type="Google" id="ProtNLM"/>
    </source>
</evidence>
<name>A0ABU8BEV8_9BRAD</name>
<feature type="transmembrane region" description="Helical" evidence="1">
    <location>
        <begin position="47"/>
        <end position="77"/>
    </location>
</feature>
<organism evidence="2 3">
    <name type="scientific">Bradyrhizobium algeriense</name>
    <dbReference type="NCBI Taxonomy" id="634784"/>
    <lineage>
        <taxon>Bacteria</taxon>
        <taxon>Pseudomonadati</taxon>
        <taxon>Pseudomonadota</taxon>
        <taxon>Alphaproteobacteria</taxon>
        <taxon>Hyphomicrobiales</taxon>
        <taxon>Nitrobacteraceae</taxon>
        <taxon>Bradyrhizobium</taxon>
    </lineage>
</organism>
<dbReference type="Proteomes" id="UP001364224">
    <property type="component" value="Unassembled WGS sequence"/>
</dbReference>
<evidence type="ECO:0000313" key="2">
    <source>
        <dbReference type="EMBL" id="MEH2557074.1"/>
    </source>
</evidence>
<dbReference type="EMBL" id="JAZHRV010000001">
    <property type="protein sequence ID" value="MEH2557074.1"/>
    <property type="molecule type" value="Genomic_DNA"/>
</dbReference>
<sequence>MNLSAADWTPAWLWLAVIASGLYHGVNPGMGWPLAVSAGLMEKSPRALVAALWPLTAGHLLAMLLVILPFALLVAVVEWQRTIQIGASLLVIAFGLYRLANRRHPRVLARISPAQLGLWSFAVALAHGAALMLVPIYLGLCRETELDSGHQAAGTLINANLGMAVLVAIVHAAAMVAAGGCCAWLAYRYLGLKFISQSWFNLDTTWAVSLILVGAIALALNVA</sequence>
<keyword evidence="1" id="KW-1133">Transmembrane helix</keyword>
<protein>
    <recommendedName>
        <fullName evidence="4">Permease</fullName>
    </recommendedName>
</protein>
<keyword evidence="3" id="KW-1185">Reference proteome</keyword>